<keyword evidence="3" id="KW-0687">Ribonucleoprotein</keyword>
<evidence type="ECO:0000313" key="6">
    <source>
        <dbReference type="EMBL" id="KAF2140541.1"/>
    </source>
</evidence>
<feature type="region of interest" description="Disordered" evidence="4">
    <location>
        <begin position="52"/>
        <end position="89"/>
    </location>
</feature>
<dbReference type="InterPro" id="IPR036227">
    <property type="entry name" value="Ribosomal_uL15/eL18_sf"/>
</dbReference>
<dbReference type="AlphaFoldDB" id="A0A6A6BDJ8"/>
<feature type="compositionally biased region" description="Basic residues" evidence="4">
    <location>
        <begin position="68"/>
        <end position="80"/>
    </location>
</feature>
<dbReference type="NCBIfam" id="TIGR01071">
    <property type="entry name" value="rplO_bact"/>
    <property type="match status" value="1"/>
</dbReference>
<dbReference type="Proteomes" id="UP000799438">
    <property type="component" value="Unassembled WGS sequence"/>
</dbReference>
<keyword evidence="2" id="KW-0689">Ribosomal protein</keyword>
<comment type="similarity">
    <text evidence="1">Belongs to the universal ribosomal protein uL15 family.</text>
</comment>
<reference evidence="6" key="1">
    <citation type="journal article" date="2020" name="Stud. Mycol.">
        <title>101 Dothideomycetes genomes: a test case for predicting lifestyles and emergence of pathogens.</title>
        <authorList>
            <person name="Haridas S."/>
            <person name="Albert R."/>
            <person name="Binder M."/>
            <person name="Bloem J."/>
            <person name="Labutti K."/>
            <person name="Salamov A."/>
            <person name="Andreopoulos B."/>
            <person name="Baker S."/>
            <person name="Barry K."/>
            <person name="Bills G."/>
            <person name="Bluhm B."/>
            <person name="Cannon C."/>
            <person name="Castanera R."/>
            <person name="Culley D."/>
            <person name="Daum C."/>
            <person name="Ezra D."/>
            <person name="Gonzalez J."/>
            <person name="Henrissat B."/>
            <person name="Kuo A."/>
            <person name="Liang C."/>
            <person name="Lipzen A."/>
            <person name="Lutzoni F."/>
            <person name="Magnuson J."/>
            <person name="Mondo S."/>
            <person name="Nolan M."/>
            <person name="Ohm R."/>
            <person name="Pangilinan J."/>
            <person name="Park H.-J."/>
            <person name="Ramirez L."/>
            <person name="Alfaro M."/>
            <person name="Sun H."/>
            <person name="Tritt A."/>
            <person name="Yoshinaga Y."/>
            <person name="Zwiers L.-H."/>
            <person name="Turgeon B."/>
            <person name="Goodwin S."/>
            <person name="Spatafora J."/>
            <person name="Crous P."/>
            <person name="Grigoriev I."/>
        </authorList>
    </citation>
    <scope>NUCLEOTIDE SEQUENCE</scope>
    <source>
        <strain evidence="6">CBS 121167</strain>
    </source>
</reference>
<dbReference type="HAMAP" id="MF_01341">
    <property type="entry name" value="Ribosomal_uL15"/>
    <property type="match status" value="1"/>
</dbReference>
<dbReference type="EMBL" id="ML995489">
    <property type="protein sequence ID" value="KAF2140541.1"/>
    <property type="molecule type" value="Genomic_DNA"/>
</dbReference>
<dbReference type="GO" id="GO:0006412">
    <property type="term" value="P:translation"/>
    <property type="evidence" value="ECO:0007669"/>
    <property type="project" value="InterPro"/>
</dbReference>
<dbReference type="FunFam" id="3.100.10.10:FF:000011">
    <property type="entry name" value="50S ribosomal subunit protein L15"/>
    <property type="match status" value="1"/>
</dbReference>
<organism evidence="6 7">
    <name type="scientific">Aplosporella prunicola CBS 121167</name>
    <dbReference type="NCBI Taxonomy" id="1176127"/>
    <lineage>
        <taxon>Eukaryota</taxon>
        <taxon>Fungi</taxon>
        <taxon>Dikarya</taxon>
        <taxon>Ascomycota</taxon>
        <taxon>Pezizomycotina</taxon>
        <taxon>Dothideomycetes</taxon>
        <taxon>Dothideomycetes incertae sedis</taxon>
        <taxon>Botryosphaeriales</taxon>
        <taxon>Aplosporellaceae</taxon>
        <taxon>Aplosporella</taxon>
    </lineage>
</organism>
<name>A0A6A6BDJ8_9PEZI</name>
<dbReference type="PANTHER" id="PTHR12934:SF11">
    <property type="entry name" value="LARGE RIBOSOMAL SUBUNIT PROTEIN UL15M"/>
    <property type="match status" value="1"/>
</dbReference>
<evidence type="ECO:0000256" key="1">
    <source>
        <dbReference type="ARBA" id="ARBA00007320"/>
    </source>
</evidence>
<dbReference type="Pfam" id="PF00828">
    <property type="entry name" value="Ribosomal_L27A"/>
    <property type="match status" value="1"/>
</dbReference>
<evidence type="ECO:0000313" key="7">
    <source>
        <dbReference type="Proteomes" id="UP000799438"/>
    </source>
</evidence>
<dbReference type="GeneID" id="54302411"/>
<dbReference type="InterPro" id="IPR021131">
    <property type="entry name" value="Ribosomal_uL15/eL18"/>
</dbReference>
<dbReference type="RefSeq" id="XP_033396254.1">
    <property type="nucleotide sequence ID" value="XM_033544915.1"/>
</dbReference>
<dbReference type="Gene3D" id="3.100.10.10">
    <property type="match status" value="1"/>
</dbReference>
<dbReference type="PANTHER" id="PTHR12934">
    <property type="entry name" value="50S RIBOSOMAL PROTEIN L15"/>
    <property type="match status" value="1"/>
</dbReference>
<feature type="domain" description="Large ribosomal subunit protein uL15/eL18" evidence="5">
    <location>
        <begin position="112"/>
        <end position="187"/>
    </location>
</feature>
<dbReference type="GO" id="GO:0003735">
    <property type="term" value="F:structural constituent of ribosome"/>
    <property type="evidence" value="ECO:0007669"/>
    <property type="project" value="InterPro"/>
</dbReference>
<keyword evidence="7" id="KW-1185">Reference proteome</keyword>
<dbReference type="InterPro" id="IPR005749">
    <property type="entry name" value="Ribosomal_uL15_bac-type"/>
</dbReference>
<sequence length="294" mass="31897">MPPRLNAFRACSALTASSTHRTSFAASFLLQPQQLRAASILASLSDLPGAYNKRIRRGRGPASGKGKTSGRGHKGQKQHGKVPVGFNGGQTPLEVTHPTKGFENQFAVEMSPVNLDRLQHWIDQGRIDPSKPITMKELNDSRCVSGIKEGVKLLARGSEQFKAPVNIVVSRASSSAIAAVEAAGGSVMTRFYTPSSIKRVLRGLTDPIKSLQSQPTPDSTAVSPSAFTYRLPDPTSRKDIEYYRDPAHRGYLSHLVKEGETPSLFFKTPGTFKRAKKGSKKAKGASKAVENKIW</sequence>
<evidence type="ECO:0000256" key="4">
    <source>
        <dbReference type="SAM" id="MobiDB-lite"/>
    </source>
</evidence>
<accession>A0A6A6BDJ8</accession>
<protein>
    <recommendedName>
        <fullName evidence="5">Large ribosomal subunit protein uL15/eL18 domain-containing protein</fullName>
    </recommendedName>
</protein>
<proteinExistence type="inferred from homology"/>
<dbReference type="SUPFAM" id="SSF52080">
    <property type="entry name" value="Ribosomal proteins L15p and L18e"/>
    <property type="match status" value="1"/>
</dbReference>
<evidence type="ECO:0000256" key="2">
    <source>
        <dbReference type="ARBA" id="ARBA00022980"/>
    </source>
</evidence>
<gene>
    <name evidence="6" type="ORF">K452DRAFT_327395</name>
</gene>
<dbReference type="GO" id="GO:0005762">
    <property type="term" value="C:mitochondrial large ribosomal subunit"/>
    <property type="evidence" value="ECO:0007669"/>
    <property type="project" value="TreeGrafter"/>
</dbReference>
<evidence type="ECO:0000259" key="5">
    <source>
        <dbReference type="Pfam" id="PF00828"/>
    </source>
</evidence>
<dbReference type="OrthoDB" id="361383at2759"/>
<dbReference type="InterPro" id="IPR030878">
    <property type="entry name" value="Ribosomal_uL15"/>
</dbReference>
<evidence type="ECO:0000256" key="3">
    <source>
        <dbReference type="ARBA" id="ARBA00023274"/>
    </source>
</evidence>